<comment type="subcellular location">
    <subcellularLocation>
        <location evidence="1">Membrane</location>
        <topology evidence="1">Multi-pass membrane protein</topology>
    </subcellularLocation>
</comment>
<comment type="similarity">
    <text evidence="2">Belongs to the major facilitator superfamily. Monocarboxylate porter (TC 2.A.1.13) family.</text>
</comment>
<evidence type="ECO:0000256" key="1">
    <source>
        <dbReference type="ARBA" id="ARBA00004141"/>
    </source>
</evidence>
<feature type="transmembrane region" description="Helical" evidence="3">
    <location>
        <begin position="142"/>
        <end position="162"/>
    </location>
</feature>
<dbReference type="GO" id="GO:0016020">
    <property type="term" value="C:membrane"/>
    <property type="evidence" value="ECO:0007669"/>
    <property type="project" value="UniProtKB-SubCell"/>
</dbReference>
<sequence length="473" mass="52093">MDSKEVDAISKNPTICSVKSSCDSSDDDFNKISVPDGGYGWVVVFSSFIFNLCTWGAASGYSVYLSYYMSSDEYETGSDLDYAAIGGLSFGVGLFLAPLFNYLLIKTSTKKVLLLGIVVQNVSVLLAAFATKLWQVYLTQGVAISFGLGAICFPNTTIVAPWFRKRRSLALGISAGGSGLGGIIFNLSMQKIIDGKNVRWALISQCIISSVLSTIALILVKTRKEEVEKHSDETSKVVAWEMFKYPVVWLLIGWVCFTMLGYVIQLYSLFSFTVSLGYSSKQGSIVSSMICLGAFLGRPTVGLISDIFGPVTTAMFCHLLVGILCYAMWIPCRSYATIICFALFEGMMMGTIWPLLTSIITRLVGLRKLESVYSVIWMFIGACSIVSPVIGLRLKRDDVKKGENAYLYTAIYAGAAYLCAALSLCLMRGFLVARDQISMRERTGYDDGELQFQPEVKDALRGTLTWKNLYRKI</sequence>
<evidence type="ECO:0000256" key="3">
    <source>
        <dbReference type="SAM" id="Phobius"/>
    </source>
</evidence>
<dbReference type="CDD" id="cd17352">
    <property type="entry name" value="MFS_MCT_SLC16"/>
    <property type="match status" value="1"/>
</dbReference>
<evidence type="ECO:0000256" key="2">
    <source>
        <dbReference type="ARBA" id="ARBA00006727"/>
    </source>
</evidence>
<feature type="transmembrane region" description="Helical" evidence="3">
    <location>
        <begin position="112"/>
        <end position="130"/>
    </location>
</feature>
<dbReference type="EMBL" id="CCBQ010000019">
    <property type="protein sequence ID" value="CDO93023.1"/>
    <property type="molecule type" value="Genomic_DNA"/>
</dbReference>
<protein>
    <submittedName>
        <fullName evidence="4">WGS project CCBQ000000000 data, contig 00099</fullName>
    </submittedName>
</protein>
<dbReference type="InterPro" id="IPR050327">
    <property type="entry name" value="Proton-linked_MCT"/>
</dbReference>
<keyword evidence="3" id="KW-1133">Transmembrane helix</keyword>
<accession>A0A0A8L442</accession>
<dbReference type="OrthoDB" id="6499973at2759"/>
<organism evidence="4 5">
    <name type="scientific">Kluyveromyces dobzhanskii CBS 2104</name>
    <dbReference type="NCBI Taxonomy" id="1427455"/>
    <lineage>
        <taxon>Eukaryota</taxon>
        <taxon>Fungi</taxon>
        <taxon>Dikarya</taxon>
        <taxon>Ascomycota</taxon>
        <taxon>Saccharomycotina</taxon>
        <taxon>Saccharomycetes</taxon>
        <taxon>Saccharomycetales</taxon>
        <taxon>Saccharomycetaceae</taxon>
        <taxon>Kluyveromyces</taxon>
    </lineage>
</organism>
<feature type="transmembrane region" description="Helical" evidence="3">
    <location>
        <begin position="372"/>
        <end position="394"/>
    </location>
</feature>
<proteinExistence type="inferred from homology"/>
<feature type="transmembrane region" description="Helical" evidence="3">
    <location>
        <begin position="200"/>
        <end position="220"/>
    </location>
</feature>
<evidence type="ECO:0000313" key="5">
    <source>
        <dbReference type="Proteomes" id="UP000031516"/>
    </source>
</evidence>
<feature type="transmembrane region" description="Helical" evidence="3">
    <location>
        <begin position="39"/>
        <end position="62"/>
    </location>
</feature>
<dbReference type="AlphaFoldDB" id="A0A0A8L442"/>
<feature type="transmembrane region" description="Helical" evidence="3">
    <location>
        <begin position="169"/>
        <end position="188"/>
    </location>
</feature>
<reference evidence="4 5" key="1">
    <citation type="submission" date="2014-03" db="EMBL/GenBank/DDBJ databases">
        <title>The genome of Kluyveromyces dobzhanskii.</title>
        <authorList>
            <person name="Nystedt B."/>
            <person name="Astrom S."/>
        </authorList>
    </citation>
    <scope>NUCLEOTIDE SEQUENCE [LARGE SCALE GENOMIC DNA]</scope>
    <source>
        <strain evidence="4 5">CBS 2104</strain>
    </source>
</reference>
<evidence type="ECO:0000313" key="4">
    <source>
        <dbReference type="EMBL" id="CDO93023.1"/>
    </source>
</evidence>
<keyword evidence="3" id="KW-0812">Transmembrane</keyword>
<dbReference type="Proteomes" id="UP000031516">
    <property type="component" value="Unassembled WGS sequence"/>
</dbReference>
<dbReference type="Pfam" id="PF07690">
    <property type="entry name" value="MFS_1"/>
    <property type="match status" value="1"/>
</dbReference>
<comment type="caution">
    <text evidence="4">The sequence shown here is derived from an EMBL/GenBank/DDBJ whole genome shotgun (WGS) entry which is preliminary data.</text>
</comment>
<gene>
    <name evidence="4" type="ORF">KLDO_g1329</name>
</gene>
<dbReference type="PANTHER" id="PTHR11360:SF315">
    <property type="entry name" value="TRANSPORTER MCH2-RELATED"/>
    <property type="match status" value="1"/>
</dbReference>
<feature type="transmembrane region" description="Helical" evidence="3">
    <location>
        <begin position="247"/>
        <end position="270"/>
    </location>
</feature>
<name>A0A0A8L442_9SACH</name>
<keyword evidence="3" id="KW-0472">Membrane</keyword>
<dbReference type="InterPro" id="IPR011701">
    <property type="entry name" value="MFS"/>
</dbReference>
<feature type="transmembrane region" description="Helical" evidence="3">
    <location>
        <begin position="82"/>
        <end position="105"/>
    </location>
</feature>
<dbReference type="PANTHER" id="PTHR11360">
    <property type="entry name" value="MONOCARBOXYLATE TRANSPORTER"/>
    <property type="match status" value="1"/>
</dbReference>
<feature type="transmembrane region" description="Helical" evidence="3">
    <location>
        <begin position="308"/>
        <end position="329"/>
    </location>
</feature>
<feature type="transmembrane region" description="Helical" evidence="3">
    <location>
        <begin position="406"/>
        <end position="431"/>
    </location>
</feature>
<feature type="transmembrane region" description="Helical" evidence="3">
    <location>
        <begin position="335"/>
        <end position="360"/>
    </location>
</feature>
<dbReference type="InterPro" id="IPR036259">
    <property type="entry name" value="MFS_trans_sf"/>
</dbReference>
<dbReference type="Gene3D" id="1.20.1250.20">
    <property type="entry name" value="MFS general substrate transporter like domains"/>
    <property type="match status" value="2"/>
</dbReference>
<dbReference type="GO" id="GO:0022857">
    <property type="term" value="F:transmembrane transporter activity"/>
    <property type="evidence" value="ECO:0007669"/>
    <property type="project" value="InterPro"/>
</dbReference>
<keyword evidence="5" id="KW-1185">Reference proteome</keyword>
<dbReference type="SUPFAM" id="SSF103473">
    <property type="entry name" value="MFS general substrate transporter"/>
    <property type="match status" value="1"/>
</dbReference>
<feature type="transmembrane region" description="Helical" evidence="3">
    <location>
        <begin position="276"/>
        <end position="296"/>
    </location>
</feature>